<evidence type="ECO:0008006" key="3">
    <source>
        <dbReference type="Google" id="ProtNLM"/>
    </source>
</evidence>
<dbReference type="InterPro" id="IPR037229">
    <property type="entry name" value="Ribosomal_bL35_sf"/>
</dbReference>
<dbReference type="GO" id="GO:1990904">
    <property type="term" value="C:ribonucleoprotein complex"/>
    <property type="evidence" value="ECO:0007669"/>
    <property type="project" value="UniProtKB-KW"/>
</dbReference>
<evidence type="ECO:0000313" key="2">
    <source>
        <dbReference type="Proteomes" id="UP001152759"/>
    </source>
</evidence>
<proteinExistence type="predicted"/>
<dbReference type="Proteomes" id="UP001152759">
    <property type="component" value="Chromosome 9"/>
</dbReference>
<gene>
    <name evidence="1" type="ORF">BEMITA_LOCUS13774</name>
</gene>
<dbReference type="GO" id="GO:0005739">
    <property type="term" value="C:mitochondrion"/>
    <property type="evidence" value="ECO:0007669"/>
    <property type="project" value="UniProtKB-SubCell"/>
</dbReference>
<evidence type="ECO:0000313" key="1">
    <source>
        <dbReference type="EMBL" id="CAH0395607.1"/>
    </source>
</evidence>
<organism evidence="1 2">
    <name type="scientific">Bemisia tabaci</name>
    <name type="common">Sweetpotato whitefly</name>
    <name type="synonym">Aleurodes tabaci</name>
    <dbReference type="NCBI Taxonomy" id="7038"/>
    <lineage>
        <taxon>Eukaryota</taxon>
        <taxon>Metazoa</taxon>
        <taxon>Ecdysozoa</taxon>
        <taxon>Arthropoda</taxon>
        <taxon>Hexapoda</taxon>
        <taxon>Insecta</taxon>
        <taxon>Pterygota</taxon>
        <taxon>Neoptera</taxon>
        <taxon>Paraneoptera</taxon>
        <taxon>Hemiptera</taxon>
        <taxon>Sternorrhyncha</taxon>
        <taxon>Aleyrodoidea</taxon>
        <taxon>Aleyrodidae</taxon>
        <taxon>Aleyrodinae</taxon>
        <taxon>Bemisia</taxon>
    </lineage>
</organism>
<dbReference type="GO" id="GO:0005840">
    <property type="term" value="C:ribosome"/>
    <property type="evidence" value="ECO:0007669"/>
    <property type="project" value="UniProtKB-KW"/>
</dbReference>
<keyword evidence="2" id="KW-1185">Reference proteome</keyword>
<dbReference type="KEGG" id="btab:109035204"/>
<name>A0A9P0ALV3_BEMTA</name>
<dbReference type="SUPFAM" id="SSF143034">
    <property type="entry name" value="L35p-like"/>
    <property type="match status" value="1"/>
</dbReference>
<dbReference type="PANTHER" id="PTHR15909:SF0">
    <property type="entry name" value="LARGE RIBOSOMAL SUBUNIT PROTEIN BL35M"/>
    <property type="match status" value="1"/>
</dbReference>
<accession>A0A9P0ALV3</accession>
<protein>
    <recommendedName>
        <fullName evidence="3">39S ribosomal protein L35, mitochondrial</fullName>
    </recommendedName>
</protein>
<sequence>MLALRTAYRAASNLFSHASPALSSTHLGQSLAFSGSKTVAEPHRSIFTFARSPCVSLQPVSSFLQSSSVLQESRRNQGCSRIYHPYRPHTRTQLLYGPKKGKPRTERVVLHKFFRLRWGMWIRTIAGRHKRVFGKSRENKIRSTRHVMCNAQQCRLLDQMTHEYWKKPKYYVDDPYEPYHSREEFRYTRMKPVPWP</sequence>
<dbReference type="PANTHER" id="PTHR15909">
    <property type="entry name" value="39S RIBOSOMAL PROTEIN L35, MITOCHONDRIAL"/>
    <property type="match status" value="1"/>
</dbReference>
<dbReference type="EMBL" id="OU963870">
    <property type="protein sequence ID" value="CAH0395607.1"/>
    <property type="molecule type" value="Genomic_DNA"/>
</dbReference>
<dbReference type="InterPro" id="IPR019338">
    <property type="entry name" value="Ribosomal_bL35m"/>
</dbReference>
<reference evidence="1" key="1">
    <citation type="submission" date="2021-12" db="EMBL/GenBank/DDBJ databases">
        <authorList>
            <person name="King R."/>
        </authorList>
    </citation>
    <scope>NUCLEOTIDE SEQUENCE</scope>
</reference>
<dbReference type="AlphaFoldDB" id="A0A9P0ALV3"/>